<dbReference type="Pfam" id="PF01797">
    <property type="entry name" value="Y1_Tnp"/>
    <property type="match status" value="1"/>
</dbReference>
<dbReference type="Proteomes" id="UP000321323">
    <property type="component" value="Chromosome"/>
</dbReference>
<organism evidence="2 3">
    <name type="scientific">[Empedobacter] haloabium</name>
    <dbReference type="NCBI Taxonomy" id="592317"/>
    <lineage>
        <taxon>Bacteria</taxon>
        <taxon>Pseudomonadati</taxon>
        <taxon>Pseudomonadota</taxon>
        <taxon>Betaproteobacteria</taxon>
        <taxon>Burkholderiales</taxon>
        <taxon>Oxalobacteraceae</taxon>
        <taxon>Telluria group</taxon>
        <taxon>Telluria group incertae sedis</taxon>
    </lineage>
</organism>
<dbReference type="SMART" id="SM01321">
    <property type="entry name" value="Y1_Tnp"/>
    <property type="match status" value="1"/>
</dbReference>
<evidence type="ECO:0000259" key="1">
    <source>
        <dbReference type="SMART" id="SM01321"/>
    </source>
</evidence>
<dbReference type="SUPFAM" id="SSF143422">
    <property type="entry name" value="Transposase IS200-like"/>
    <property type="match status" value="1"/>
</dbReference>
<dbReference type="InterPro" id="IPR002686">
    <property type="entry name" value="Transposase_17"/>
</dbReference>
<sequence length="290" mass="33257">MTRPLRLEFPGACYHVTSRGDRREEIYRDDSDRLVWLDGLATVCQRFNFLVHAYCQMGNHYHLVVQTAEGNLSQGMRHLNGTYTQRFNRRHQLAGHLFQGRYHAVLVQRGSHLLELGRYVVLNPLRAGLVKSLDEWPWSSHPYVLGRYRAPAWLDVDGLLRQFGPERSRALQAYARFVTEGVGCASPLERAQHGLVLGDDDFVACHRTPVPGELLREVCKTQRRLFAMSLHEYEQEYPERDRAMAQAYRSAAYTMAQIAEHFDVSLKTVSRAVQRCEDAEARQMPGVAGE</sequence>
<protein>
    <submittedName>
        <fullName evidence="2">Transposase</fullName>
    </submittedName>
</protein>
<dbReference type="EMBL" id="CP136508">
    <property type="protein sequence ID" value="WUR13866.1"/>
    <property type="molecule type" value="Genomic_DNA"/>
</dbReference>
<evidence type="ECO:0000313" key="3">
    <source>
        <dbReference type="Proteomes" id="UP000321323"/>
    </source>
</evidence>
<gene>
    <name evidence="2" type="ORF">E7V67_001810</name>
</gene>
<name>A0ABZ1UMC9_9BURK</name>
<accession>A0ABZ1UMC9</accession>
<evidence type="ECO:0000313" key="2">
    <source>
        <dbReference type="EMBL" id="WUR13866.1"/>
    </source>
</evidence>
<dbReference type="PANTHER" id="PTHR34322:SF2">
    <property type="entry name" value="TRANSPOSASE IS200-LIKE DOMAIN-CONTAINING PROTEIN"/>
    <property type="match status" value="1"/>
</dbReference>
<proteinExistence type="predicted"/>
<dbReference type="InterPro" id="IPR036515">
    <property type="entry name" value="Transposase_17_sf"/>
</dbReference>
<dbReference type="PANTHER" id="PTHR34322">
    <property type="entry name" value="TRANSPOSASE, Y1_TNP DOMAIN-CONTAINING"/>
    <property type="match status" value="1"/>
</dbReference>
<feature type="domain" description="Transposase IS200-like" evidence="1">
    <location>
        <begin position="9"/>
        <end position="123"/>
    </location>
</feature>
<reference evidence="2 3" key="1">
    <citation type="journal article" date="2019" name="Int. J. Syst. Evol. Microbiol.">
        <title>The Draft Whole-Genome Sequence of the Antibiotic Producer Empedobacter haloabium ATCC 31962 Provides Indications for Its Taxonomic Reclassification.</title>
        <authorList>
            <person name="Miess H."/>
            <person name="Arlt P."/>
            <person name="Apel A.K."/>
            <person name="Weber T."/>
            <person name="Nieselt K."/>
            <person name="Hanssen F."/>
            <person name="Czemmel S."/>
            <person name="Nahnsen S."/>
            <person name="Gross H."/>
        </authorList>
    </citation>
    <scope>NUCLEOTIDE SEQUENCE [LARGE SCALE GENOMIC DNA]</scope>
    <source>
        <strain evidence="2 3">ATCC 31962</strain>
    </source>
</reference>
<keyword evidence="3" id="KW-1185">Reference proteome</keyword>
<dbReference type="Gene3D" id="3.30.70.1290">
    <property type="entry name" value="Transposase IS200-like"/>
    <property type="match status" value="1"/>
</dbReference>